<protein>
    <submittedName>
        <fullName evidence="1">Uncharacterized protein</fullName>
    </submittedName>
</protein>
<dbReference type="Proteomes" id="UP001153069">
    <property type="component" value="Unassembled WGS sequence"/>
</dbReference>
<dbReference type="AlphaFoldDB" id="A0A9N8HY55"/>
<sequence>MTLLLRYNEFCEILECHPLAKLVEDDVSQGFTSSTVRDNPFLCRIHQALVKAHAEDLLSHWTDKARKAFLARNMPALPIENFSLYGSTLIGNQILIDPRCFVDHFNALASVTQSIHMNVQRQQHMLNDMRNAIQNESRIMSSFIVGQLCTMNQAIQRLERNLIGEAPEPPQHKSKCLIKFSTNTEGKNTSLTELTTAFFAEDYRAGYALDQRSGSWDELSKPRTLINKFGSMKCAVRFVLMHADEFPPTANKEEIRRIAKPAEDQIRQTLQFEKDKVITHSKLERKLKLPAFREIEKKGKLPENTPEDWRKFFE</sequence>
<gene>
    <name evidence="1" type="ORF">SEMRO_1936_G306411.1</name>
</gene>
<dbReference type="EMBL" id="CAICTM010001934">
    <property type="protein sequence ID" value="CAB9527068.1"/>
    <property type="molecule type" value="Genomic_DNA"/>
</dbReference>
<evidence type="ECO:0000313" key="2">
    <source>
        <dbReference type="Proteomes" id="UP001153069"/>
    </source>
</evidence>
<evidence type="ECO:0000313" key="1">
    <source>
        <dbReference type="EMBL" id="CAB9527068.1"/>
    </source>
</evidence>
<accession>A0A9N8HY55</accession>
<dbReference type="OrthoDB" id="10470413at2759"/>
<reference evidence="1" key="1">
    <citation type="submission" date="2020-06" db="EMBL/GenBank/DDBJ databases">
        <authorList>
            <consortium name="Plant Systems Biology data submission"/>
        </authorList>
    </citation>
    <scope>NUCLEOTIDE SEQUENCE</scope>
    <source>
        <strain evidence="1">D6</strain>
    </source>
</reference>
<name>A0A9N8HY55_9STRA</name>
<keyword evidence="2" id="KW-1185">Reference proteome</keyword>
<comment type="caution">
    <text evidence="1">The sequence shown here is derived from an EMBL/GenBank/DDBJ whole genome shotgun (WGS) entry which is preliminary data.</text>
</comment>
<proteinExistence type="predicted"/>
<organism evidence="1 2">
    <name type="scientific">Seminavis robusta</name>
    <dbReference type="NCBI Taxonomy" id="568900"/>
    <lineage>
        <taxon>Eukaryota</taxon>
        <taxon>Sar</taxon>
        <taxon>Stramenopiles</taxon>
        <taxon>Ochrophyta</taxon>
        <taxon>Bacillariophyta</taxon>
        <taxon>Bacillariophyceae</taxon>
        <taxon>Bacillariophycidae</taxon>
        <taxon>Naviculales</taxon>
        <taxon>Naviculaceae</taxon>
        <taxon>Seminavis</taxon>
    </lineage>
</organism>